<evidence type="ECO:0000313" key="1">
    <source>
        <dbReference type="EMBL" id="CUQ67970.1"/>
    </source>
</evidence>
<dbReference type="STRING" id="1715989.NITINOP_2998"/>
<accession>A0A0S4L1U5</accession>
<sequence>MLEAEQFGNALNSLVSETRTYLKIETRSPERAQTRDTEQPTRVFSAKCDPFRCVWLRL</sequence>
<gene>
    <name evidence="1" type="ORF">NITINOP_2998</name>
</gene>
<reference evidence="2" key="1">
    <citation type="submission" date="2015-09" db="EMBL/GenBank/DDBJ databases">
        <authorList>
            <person name="Daims H."/>
        </authorList>
    </citation>
    <scope>NUCLEOTIDE SEQUENCE [LARGE SCALE GENOMIC DNA]</scope>
</reference>
<dbReference type="AlphaFoldDB" id="A0A0S4L1U5"/>
<proteinExistence type="predicted"/>
<dbReference type="Proteomes" id="UP000066284">
    <property type="component" value="Chromosome 1"/>
</dbReference>
<protein>
    <submittedName>
        <fullName evidence="1">Uncharacterized protein</fullName>
    </submittedName>
</protein>
<keyword evidence="2" id="KW-1185">Reference proteome</keyword>
<evidence type="ECO:0000313" key="2">
    <source>
        <dbReference type="Proteomes" id="UP000066284"/>
    </source>
</evidence>
<organism evidence="1 2">
    <name type="scientific">Candidatus Nitrospira inopinata</name>
    <dbReference type="NCBI Taxonomy" id="1715989"/>
    <lineage>
        <taxon>Bacteria</taxon>
        <taxon>Pseudomonadati</taxon>
        <taxon>Nitrospirota</taxon>
        <taxon>Nitrospiria</taxon>
        <taxon>Nitrospirales</taxon>
        <taxon>Nitrospiraceae</taxon>
        <taxon>Nitrospira</taxon>
    </lineage>
</organism>
<name>A0A0S4L1U5_9BACT</name>
<dbReference type="KEGG" id="nio:NITINOP_2998"/>
<dbReference type="EMBL" id="LN885086">
    <property type="protein sequence ID" value="CUQ67970.1"/>
    <property type="molecule type" value="Genomic_DNA"/>
</dbReference>